<sequence length="54" mass="6196">MRYAGTLVVRCIDIRTRDYWVIENDGTVWIEREADDLDIRVGDLANLLTLTANA</sequence>
<keyword evidence="2" id="KW-1185">Reference proteome</keyword>
<gene>
    <name evidence="1" type="ORF">CLV71_105564</name>
</gene>
<dbReference type="Proteomes" id="UP000294927">
    <property type="component" value="Unassembled WGS sequence"/>
</dbReference>
<accession>A0A4R7VRX5</accession>
<name>A0A4R7VRX5_9PSEU</name>
<reference evidence="1 2" key="1">
    <citation type="submission" date="2019-03" db="EMBL/GenBank/DDBJ databases">
        <title>Genomic Encyclopedia of Archaeal and Bacterial Type Strains, Phase II (KMG-II): from individual species to whole genera.</title>
        <authorList>
            <person name="Goeker M."/>
        </authorList>
    </citation>
    <scope>NUCLEOTIDE SEQUENCE [LARGE SCALE GENOMIC DNA]</scope>
    <source>
        <strain evidence="1 2">DSM 45499</strain>
    </source>
</reference>
<organism evidence="1 2">
    <name type="scientific">Actinophytocola oryzae</name>
    <dbReference type="NCBI Taxonomy" id="502181"/>
    <lineage>
        <taxon>Bacteria</taxon>
        <taxon>Bacillati</taxon>
        <taxon>Actinomycetota</taxon>
        <taxon>Actinomycetes</taxon>
        <taxon>Pseudonocardiales</taxon>
        <taxon>Pseudonocardiaceae</taxon>
    </lineage>
</organism>
<proteinExistence type="predicted"/>
<protein>
    <submittedName>
        <fullName evidence="1">Uncharacterized protein</fullName>
    </submittedName>
</protein>
<comment type="caution">
    <text evidence="1">The sequence shown here is derived from an EMBL/GenBank/DDBJ whole genome shotgun (WGS) entry which is preliminary data.</text>
</comment>
<dbReference type="EMBL" id="SOCP01000005">
    <property type="protein sequence ID" value="TDV52432.1"/>
    <property type="molecule type" value="Genomic_DNA"/>
</dbReference>
<evidence type="ECO:0000313" key="1">
    <source>
        <dbReference type="EMBL" id="TDV52432.1"/>
    </source>
</evidence>
<dbReference type="AlphaFoldDB" id="A0A4R7VRX5"/>
<evidence type="ECO:0000313" key="2">
    <source>
        <dbReference type="Proteomes" id="UP000294927"/>
    </source>
</evidence>